<evidence type="ECO:0000313" key="1">
    <source>
        <dbReference type="EMBL" id="KAG2403114.1"/>
    </source>
</evidence>
<dbReference type="Proteomes" id="UP000743370">
    <property type="component" value="Unassembled WGS sequence"/>
</dbReference>
<sequence>MSSAKHRGFRIPNALRSRSHVYTEKPEVNHMRREKGRTLERGETYALEEGLELVDEVVARDGALDIHVRQVRVGFGEEVLDEGGRVFERGTSWYDIVLEG</sequence>
<proteinExistence type="predicted"/>
<gene>
    <name evidence="1" type="ORF">HKW66_Vig0184000</name>
</gene>
<comment type="caution">
    <text evidence="1">The sequence shown here is derived from an EMBL/GenBank/DDBJ whole genome shotgun (WGS) entry which is preliminary data.</text>
</comment>
<name>A0A8T0KTS2_PHAAN</name>
<protein>
    <submittedName>
        <fullName evidence="1">Uncharacterized protein</fullName>
    </submittedName>
</protein>
<organism evidence="1 2">
    <name type="scientific">Phaseolus angularis</name>
    <name type="common">Azuki bean</name>
    <name type="synonym">Vigna angularis</name>
    <dbReference type="NCBI Taxonomy" id="3914"/>
    <lineage>
        <taxon>Eukaryota</taxon>
        <taxon>Viridiplantae</taxon>
        <taxon>Streptophyta</taxon>
        <taxon>Embryophyta</taxon>
        <taxon>Tracheophyta</taxon>
        <taxon>Spermatophyta</taxon>
        <taxon>Magnoliopsida</taxon>
        <taxon>eudicotyledons</taxon>
        <taxon>Gunneridae</taxon>
        <taxon>Pentapetalae</taxon>
        <taxon>rosids</taxon>
        <taxon>fabids</taxon>
        <taxon>Fabales</taxon>
        <taxon>Fabaceae</taxon>
        <taxon>Papilionoideae</taxon>
        <taxon>50 kb inversion clade</taxon>
        <taxon>NPAAA clade</taxon>
        <taxon>indigoferoid/millettioid clade</taxon>
        <taxon>Phaseoleae</taxon>
        <taxon>Vigna</taxon>
    </lineage>
</organism>
<dbReference type="EMBL" id="JABFOF010000003">
    <property type="protein sequence ID" value="KAG2403114.1"/>
    <property type="molecule type" value="Genomic_DNA"/>
</dbReference>
<accession>A0A8T0KTS2</accession>
<reference evidence="1 2" key="1">
    <citation type="submission" date="2020-05" db="EMBL/GenBank/DDBJ databases">
        <title>Vigna angularis (adzuki bean) Var. LongXiaoDou No. 4 denovo assembly.</title>
        <authorList>
            <person name="Xiang H."/>
        </authorList>
    </citation>
    <scope>NUCLEOTIDE SEQUENCE [LARGE SCALE GENOMIC DNA]</scope>
    <source>
        <tissue evidence="1">Leaf</tissue>
    </source>
</reference>
<dbReference type="AlphaFoldDB" id="A0A8T0KTS2"/>
<evidence type="ECO:0000313" key="2">
    <source>
        <dbReference type="Proteomes" id="UP000743370"/>
    </source>
</evidence>